<dbReference type="InterPro" id="IPR023214">
    <property type="entry name" value="HAD_sf"/>
</dbReference>
<dbReference type="InterPro" id="IPR010708">
    <property type="entry name" value="5'(3')-deoxyribonucleotidase"/>
</dbReference>
<gene>
    <name evidence="1" type="ORF">LCGC14_1865810</name>
</gene>
<name>A0A0F9G6K8_9ZZZZ</name>
<proteinExistence type="predicted"/>
<organism evidence="1">
    <name type="scientific">marine sediment metagenome</name>
    <dbReference type="NCBI Taxonomy" id="412755"/>
    <lineage>
        <taxon>unclassified sequences</taxon>
        <taxon>metagenomes</taxon>
        <taxon>ecological metagenomes</taxon>
    </lineage>
</organism>
<dbReference type="GO" id="GO:0008253">
    <property type="term" value="F:5'-nucleotidase activity"/>
    <property type="evidence" value="ECO:0007669"/>
    <property type="project" value="InterPro"/>
</dbReference>
<reference evidence="1" key="1">
    <citation type="journal article" date="2015" name="Nature">
        <title>Complex archaea that bridge the gap between prokaryotes and eukaryotes.</title>
        <authorList>
            <person name="Spang A."/>
            <person name="Saw J.H."/>
            <person name="Jorgensen S.L."/>
            <person name="Zaremba-Niedzwiedzka K."/>
            <person name="Martijn J."/>
            <person name="Lind A.E."/>
            <person name="van Eijk R."/>
            <person name="Schleper C."/>
            <person name="Guy L."/>
            <person name="Ettema T.J."/>
        </authorList>
    </citation>
    <scope>NUCLEOTIDE SEQUENCE</scope>
</reference>
<dbReference type="Pfam" id="PF06941">
    <property type="entry name" value="NT5C"/>
    <property type="match status" value="1"/>
</dbReference>
<comment type="caution">
    <text evidence="1">The sequence shown here is derived from an EMBL/GenBank/DDBJ whole genome shotgun (WGS) entry which is preliminary data.</text>
</comment>
<protein>
    <submittedName>
        <fullName evidence="1">Uncharacterized protein</fullName>
    </submittedName>
</protein>
<dbReference type="Gene3D" id="3.40.50.1000">
    <property type="entry name" value="HAD superfamily/HAD-like"/>
    <property type="match status" value="1"/>
</dbReference>
<dbReference type="EMBL" id="LAZR01018954">
    <property type="protein sequence ID" value="KKL94328.1"/>
    <property type="molecule type" value="Genomic_DNA"/>
</dbReference>
<sequence length="197" mass="22513">MKRIFLDVDEPLADFVGAANTFYGVDIPKEEITKWELPYGRYGKTHNSFFKDLTEDFWADIPKQPWCDELIDFLESQDGYSVCLLTAPAHNNATGKQRWIRKNLPKFYNEKRYLIGPAKSFCAGPDSILIDDRGKNCDDFIAPPLGFVGGRAIVFPAPWNHRRHCADPIKEVKWLFGLITGRSSLLPEHLQIKGVVR</sequence>
<dbReference type="AlphaFoldDB" id="A0A0F9G6K8"/>
<accession>A0A0F9G6K8</accession>
<dbReference type="GO" id="GO:0009264">
    <property type="term" value="P:deoxyribonucleotide catabolic process"/>
    <property type="evidence" value="ECO:0007669"/>
    <property type="project" value="InterPro"/>
</dbReference>
<dbReference type="SUPFAM" id="SSF56784">
    <property type="entry name" value="HAD-like"/>
    <property type="match status" value="1"/>
</dbReference>
<dbReference type="InterPro" id="IPR036412">
    <property type="entry name" value="HAD-like_sf"/>
</dbReference>
<evidence type="ECO:0000313" key="1">
    <source>
        <dbReference type="EMBL" id="KKL94328.1"/>
    </source>
</evidence>